<keyword evidence="3" id="KW-1185">Reference proteome</keyword>
<sequence length="161" mass="17300">MPTVSEGGLLGVVSRQKLCMSHTRATLRIGQVSKSKMGFGTGLSVDAMSSRRFACGRKSVNQQSAPAKSHNANHRTPDEPSGTNNDDNPTGNSSHGAQVNFVRLLPCWTLVLFVKLVVVPSGKRSSPSSFMGVELDASVDERKTSEDQQPSESESSSHDKR</sequence>
<gene>
    <name evidence="2" type="ORF">IV203_033007</name>
</gene>
<proteinExistence type="predicted"/>
<dbReference type="EMBL" id="JAGRRH010000022">
    <property type="protein sequence ID" value="KAG7345476.1"/>
    <property type="molecule type" value="Genomic_DNA"/>
</dbReference>
<protein>
    <submittedName>
        <fullName evidence="2">Uncharacterized protein</fullName>
    </submittedName>
</protein>
<dbReference type="Proteomes" id="UP000693970">
    <property type="component" value="Unassembled WGS sequence"/>
</dbReference>
<reference evidence="2" key="1">
    <citation type="journal article" date="2021" name="Sci. Rep.">
        <title>Diploid genomic architecture of Nitzschia inconspicua, an elite biomass production diatom.</title>
        <authorList>
            <person name="Oliver A."/>
            <person name="Podell S."/>
            <person name="Pinowska A."/>
            <person name="Traller J.C."/>
            <person name="Smith S.R."/>
            <person name="McClure R."/>
            <person name="Beliaev A."/>
            <person name="Bohutskyi P."/>
            <person name="Hill E.A."/>
            <person name="Rabines A."/>
            <person name="Zheng H."/>
            <person name="Allen L.Z."/>
            <person name="Kuo A."/>
            <person name="Grigoriev I.V."/>
            <person name="Allen A.E."/>
            <person name="Hazlebeck D."/>
            <person name="Allen E.E."/>
        </authorList>
    </citation>
    <scope>NUCLEOTIDE SEQUENCE</scope>
    <source>
        <strain evidence="2">Hildebrandi</strain>
    </source>
</reference>
<reference evidence="2" key="2">
    <citation type="submission" date="2021-04" db="EMBL/GenBank/DDBJ databases">
        <authorList>
            <person name="Podell S."/>
        </authorList>
    </citation>
    <scope>NUCLEOTIDE SEQUENCE</scope>
    <source>
        <strain evidence="2">Hildebrandi</strain>
    </source>
</reference>
<evidence type="ECO:0000313" key="2">
    <source>
        <dbReference type="EMBL" id="KAG7345476.1"/>
    </source>
</evidence>
<dbReference type="AlphaFoldDB" id="A0A9K3PG31"/>
<comment type="caution">
    <text evidence="2">The sequence shown here is derived from an EMBL/GenBank/DDBJ whole genome shotgun (WGS) entry which is preliminary data.</text>
</comment>
<evidence type="ECO:0000256" key="1">
    <source>
        <dbReference type="SAM" id="MobiDB-lite"/>
    </source>
</evidence>
<organism evidence="2 3">
    <name type="scientific">Nitzschia inconspicua</name>
    <dbReference type="NCBI Taxonomy" id="303405"/>
    <lineage>
        <taxon>Eukaryota</taxon>
        <taxon>Sar</taxon>
        <taxon>Stramenopiles</taxon>
        <taxon>Ochrophyta</taxon>
        <taxon>Bacillariophyta</taxon>
        <taxon>Bacillariophyceae</taxon>
        <taxon>Bacillariophycidae</taxon>
        <taxon>Bacillariales</taxon>
        <taxon>Bacillariaceae</taxon>
        <taxon>Nitzschia</taxon>
    </lineage>
</organism>
<name>A0A9K3PG31_9STRA</name>
<feature type="region of interest" description="Disordered" evidence="1">
    <location>
        <begin position="56"/>
        <end position="95"/>
    </location>
</feature>
<feature type="compositionally biased region" description="Polar residues" evidence="1">
    <location>
        <begin position="81"/>
        <end position="95"/>
    </location>
</feature>
<feature type="region of interest" description="Disordered" evidence="1">
    <location>
        <begin position="122"/>
        <end position="161"/>
    </location>
</feature>
<evidence type="ECO:0000313" key="3">
    <source>
        <dbReference type="Proteomes" id="UP000693970"/>
    </source>
</evidence>
<accession>A0A9K3PG31</accession>